<keyword evidence="2" id="KW-1185">Reference proteome</keyword>
<reference evidence="1" key="1">
    <citation type="journal article" date="2014" name="Int. J. Syst. Evol. Microbiol.">
        <title>Complete genome of a new Firmicutes species belonging to the dominant human colonic microbiota ('Ruminococcus bicirculans') reveals two chromosomes and a selective capacity to utilize plant glucans.</title>
        <authorList>
            <consortium name="NISC Comparative Sequencing Program"/>
            <person name="Wegmann U."/>
            <person name="Louis P."/>
            <person name="Goesmann A."/>
            <person name="Henrissat B."/>
            <person name="Duncan S.H."/>
            <person name="Flint H.J."/>
        </authorList>
    </citation>
    <scope>NUCLEOTIDE SEQUENCE</scope>
    <source>
        <strain evidence="1">NBRC 107169</strain>
    </source>
</reference>
<dbReference type="Proteomes" id="UP001161405">
    <property type="component" value="Unassembled WGS sequence"/>
</dbReference>
<gene>
    <name evidence="1" type="ORF">GCM10007879_02200</name>
</gene>
<organism evidence="1 2">
    <name type="scientific">Maritalea porphyrae</name>
    <dbReference type="NCBI Taxonomy" id="880732"/>
    <lineage>
        <taxon>Bacteria</taxon>
        <taxon>Pseudomonadati</taxon>
        <taxon>Pseudomonadota</taxon>
        <taxon>Alphaproteobacteria</taxon>
        <taxon>Hyphomicrobiales</taxon>
        <taxon>Devosiaceae</taxon>
        <taxon>Maritalea</taxon>
    </lineage>
</organism>
<reference evidence="1" key="2">
    <citation type="submission" date="2023-01" db="EMBL/GenBank/DDBJ databases">
        <title>Draft genome sequence of Maritalea porphyrae strain NBRC 107169.</title>
        <authorList>
            <person name="Sun Q."/>
            <person name="Mori K."/>
        </authorList>
    </citation>
    <scope>NUCLEOTIDE SEQUENCE</scope>
    <source>
        <strain evidence="1">NBRC 107169</strain>
    </source>
</reference>
<evidence type="ECO:0000313" key="2">
    <source>
        <dbReference type="Proteomes" id="UP001161405"/>
    </source>
</evidence>
<name>A0ABQ5UL09_9HYPH</name>
<protein>
    <recommendedName>
        <fullName evidence="3">SIR2-like domain-containing protein</fullName>
    </recommendedName>
</protein>
<accession>A0ABQ5UL09</accession>
<sequence>MPIIRSELYDKNLNFLIGSGASHGLFPTLALAIKNSQTGKNHTFETLVTKFEKNKVLKSLLFSWYVEKVIKPATQFDIELLSLLGSDVEDEVIANYEKFMSSVLTLLSRKSYLNRANVFTTNYDGMIAHVAEKMLRNGTADFVLNDGGTGFIKRTLDAKSFNRTYQDHGVFDRHAKSVPQVNLIQMHGSVYWYKDGDRIEISYRRQHAVDRIDDVPMLDCSELGKLLGDEQKSDEDLLKLQVEYDTDVIDLFWEKYEQLPVVNPTKWKFHETVFEEHYYQMLRLLSYELEKPNTVFIIFGFSFADEHILNLVKRSLSNPSLKLFICCFNDKDREELNAKFEIFPNVELVSLDGDLNFTRFNYEVFAVGEAASVNAT</sequence>
<dbReference type="EMBL" id="BSNI01000001">
    <property type="protein sequence ID" value="GLQ15971.1"/>
    <property type="molecule type" value="Genomic_DNA"/>
</dbReference>
<evidence type="ECO:0008006" key="3">
    <source>
        <dbReference type="Google" id="ProtNLM"/>
    </source>
</evidence>
<proteinExistence type="predicted"/>
<evidence type="ECO:0000313" key="1">
    <source>
        <dbReference type="EMBL" id="GLQ15971.1"/>
    </source>
</evidence>
<comment type="caution">
    <text evidence="1">The sequence shown here is derived from an EMBL/GenBank/DDBJ whole genome shotgun (WGS) entry which is preliminary data.</text>
</comment>